<keyword evidence="2" id="KW-1185">Reference proteome</keyword>
<proteinExistence type="predicted"/>
<protein>
    <submittedName>
        <fullName evidence="1">Uncharacterized protein</fullName>
    </submittedName>
</protein>
<name>A0A9P8C033_9HELO</name>
<sequence length="258" mass="27613">APQRDEDGAPSISSAVNSWCGGIDGDIVKPPPGGVDVTFRMLPYSYYTYWLSAGFRYNSPSENDCGTEVKIPKDECESMIRAAMAKCDPNSGVSHGFSVNGKCVQYNVTMDSGLNPNSPPRNPLPKANDPICDMKFSSRVLRPFFSGLYGEFCYRINAGNKTLPAGSQLTNADFQAPLSKRFGNIKTPPVNAKQCEGWNFQFGWTGSVGDCRLDCAQAYESIVNSTGANTGGESNAMAVTGSVNAGCGVYSYSIEAPP</sequence>
<evidence type="ECO:0000313" key="1">
    <source>
        <dbReference type="EMBL" id="KAG9228794.1"/>
    </source>
</evidence>
<evidence type="ECO:0000313" key="2">
    <source>
        <dbReference type="Proteomes" id="UP000824998"/>
    </source>
</evidence>
<dbReference type="AlphaFoldDB" id="A0A9P8C033"/>
<dbReference type="OrthoDB" id="3564583at2759"/>
<reference evidence="1" key="1">
    <citation type="journal article" date="2021" name="IMA Fungus">
        <title>Genomic characterization of three marine fungi, including Emericellopsis atlantica sp. nov. with signatures of a generalist lifestyle and marine biomass degradation.</title>
        <authorList>
            <person name="Hagestad O.C."/>
            <person name="Hou L."/>
            <person name="Andersen J.H."/>
            <person name="Hansen E.H."/>
            <person name="Altermark B."/>
            <person name="Li C."/>
            <person name="Kuhnert E."/>
            <person name="Cox R.J."/>
            <person name="Crous P.W."/>
            <person name="Spatafora J.W."/>
            <person name="Lail K."/>
            <person name="Amirebrahimi M."/>
            <person name="Lipzen A."/>
            <person name="Pangilinan J."/>
            <person name="Andreopoulos W."/>
            <person name="Hayes R.D."/>
            <person name="Ng V."/>
            <person name="Grigoriev I.V."/>
            <person name="Jackson S.A."/>
            <person name="Sutton T.D.S."/>
            <person name="Dobson A.D.W."/>
            <person name="Rama T."/>
        </authorList>
    </citation>
    <scope>NUCLEOTIDE SEQUENCE</scope>
    <source>
        <strain evidence="1">TRa018bII</strain>
    </source>
</reference>
<dbReference type="Proteomes" id="UP000824998">
    <property type="component" value="Unassembled WGS sequence"/>
</dbReference>
<organism evidence="1 2">
    <name type="scientific">Amylocarpus encephaloides</name>
    <dbReference type="NCBI Taxonomy" id="45428"/>
    <lineage>
        <taxon>Eukaryota</taxon>
        <taxon>Fungi</taxon>
        <taxon>Dikarya</taxon>
        <taxon>Ascomycota</taxon>
        <taxon>Pezizomycotina</taxon>
        <taxon>Leotiomycetes</taxon>
        <taxon>Helotiales</taxon>
        <taxon>Helotiales incertae sedis</taxon>
        <taxon>Amylocarpus</taxon>
    </lineage>
</organism>
<feature type="non-terminal residue" evidence="1">
    <location>
        <position position="258"/>
    </location>
</feature>
<gene>
    <name evidence="1" type="ORF">BJ875DRAFT_342240</name>
</gene>
<feature type="non-terminal residue" evidence="1">
    <location>
        <position position="1"/>
    </location>
</feature>
<comment type="caution">
    <text evidence="1">The sequence shown here is derived from an EMBL/GenBank/DDBJ whole genome shotgun (WGS) entry which is preliminary data.</text>
</comment>
<accession>A0A9P8C033</accession>
<dbReference type="EMBL" id="MU251861">
    <property type="protein sequence ID" value="KAG9228794.1"/>
    <property type="molecule type" value="Genomic_DNA"/>
</dbReference>